<dbReference type="GO" id="GO:0003700">
    <property type="term" value="F:DNA-binding transcription factor activity"/>
    <property type="evidence" value="ECO:0007669"/>
    <property type="project" value="InterPro"/>
</dbReference>
<evidence type="ECO:0000259" key="6">
    <source>
        <dbReference type="PROSITE" id="PS50931"/>
    </source>
</evidence>
<evidence type="ECO:0000256" key="4">
    <source>
        <dbReference type="ARBA" id="ARBA00023163"/>
    </source>
</evidence>
<dbReference type="GO" id="GO:0032993">
    <property type="term" value="C:protein-DNA complex"/>
    <property type="evidence" value="ECO:0007669"/>
    <property type="project" value="TreeGrafter"/>
</dbReference>
<dbReference type="Gene3D" id="1.10.10.10">
    <property type="entry name" value="Winged helix-like DNA-binding domain superfamily/Winged helix DNA-binding domain"/>
    <property type="match status" value="1"/>
</dbReference>
<dbReference type="GO" id="GO:0003677">
    <property type="term" value="F:DNA binding"/>
    <property type="evidence" value="ECO:0007669"/>
    <property type="project" value="UniProtKB-KW"/>
</dbReference>
<dbReference type="Gene3D" id="3.40.190.10">
    <property type="entry name" value="Periplasmic binding protein-like II"/>
    <property type="match status" value="2"/>
</dbReference>
<feature type="domain" description="HTH lysR-type" evidence="6">
    <location>
        <begin position="1"/>
        <end position="58"/>
    </location>
</feature>
<protein>
    <submittedName>
        <fullName evidence="7">LysR family transcriptional regulator</fullName>
    </submittedName>
</protein>
<dbReference type="SUPFAM" id="SSF53850">
    <property type="entry name" value="Periplasmic binding protein-like II"/>
    <property type="match status" value="1"/>
</dbReference>
<name>A0A494Y176_9BURK</name>
<dbReference type="CDD" id="cd08445">
    <property type="entry name" value="PBP2_BenM_CatM_CatR"/>
    <property type="match status" value="1"/>
</dbReference>
<dbReference type="RefSeq" id="WP_121086846.1">
    <property type="nucleotide sequence ID" value="NZ_RBZU01000004.1"/>
</dbReference>
<comment type="caution">
    <text evidence="7">The sequence shown here is derived from an EMBL/GenBank/DDBJ whole genome shotgun (WGS) entry which is preliminary data.</text>
</comment>
<reference evidence="7 8" key="1">
    <citation type="submission" date="2018-10" db="EMBL/GenBank/DDBJ databases">
        <title>Robbsia sp. DHC34, isolated from soil.</title>
        <authorList>
            <person name="Gao Z.-H."/>
            <person name="Qiu L.-H."/>
        </authorList>
    </citation>
    <scope>NUCLEOTIDE SEQUENCE [LARGE SCALE GENOMIC DNA]</scope>
    <source>
        <strain evidence="7 8">DHC34</strain>
    </source>
</reference>
<evidence type="ECO:0000256" key="2">
    <source>
        <dbReference type="ARBA" id="ARBA00023015"/>
    </source>
</evidence>
<dbReference type="PROSITE" id="PS50931">
    <property type="entry name" value="HTH_LYSR"/>
    <property type="match status" value="1"/>
</dbReference>
<dbReference type="InterPro" id="IPR005119">
    <property type="entry name" value="LysR_subst-bd"/>
</dbReference>
<dbReference type="SUPFAM" id="SSF46785">
    <property type="entry name" value="Winged helix' DNA-binding domain"/>
    <property type="match status" value="1"/>
</dbReference>
<keyword evidence="3" id="KW-0238">DNA-binding</keyword>
<evidence type="ECO:0000256" key="1">
    <source>
        <dbReference type="ARBA" id="ARBA00009437"/>
    </source>
</evidence>
<evidence type="ECO:0000313" key="7">
    <source>
        <dbReference type="EMBL" id="RKP55999.1"/>
    </source>
</evidence>
<dbReference type="InterPro" id="IPR036390">
    <property type="entry name" value="WH_DNA-bd_sf"/>
</dbReference>
<feature type="region of interest" description="Disordered" evidence="5">
    <location>
        <begin position="302"/>
        <end position="327"/>
    </location>
</feature>
<feature type="compositionally biased region" description="Basic residues" evidence="5">
    <location>
        <begin position="316"/>
        <end position="327"/>
    </location>
</feature>
<dbReference type="AlphaFoldDB" id="A0A494Y176"/>
<evidence type="ECO:0000256" key="3">
    <source>
        <dbReference type="ARBA" id="ARBA00023125"/>
    </source>
</evidence>
<dbReference type="PANTHER" id="PTHR30346">
    <property type="entry name" value="TRANSCRIPTIONAL DUAL REGULATOR HCAR-RELATED"/>
    <property type="match status" value="1"/>
</dbReference>
<dbReference type="Pfam" id="PF00126">
    <property type="entry name" value="HTH_1"/>
    <property type="match status" value="1"/>
</dbReference>
<dbReference type="InterPro" id="IPR036388">
    <property type="entry name" value="WH-like_DNA-bd_sf"/>
</dbReference>
<evidence type="ECO:0000256" key="5">
    <source>
        <dbReference type="SAM" id="MobiDB-lite"/>
    </source>
</evidence>
<keyword evidence="8" id="KW-1185">Reference proteome</keyword>
<dbReference type="PRINTS" id="PR00039">
    <property type="entry name" value="HTHLYSR"/>
</dbReference>
<dbReference type="Proteomes" id="UP000270342">
    <property type="component" value="Unassembled WGS sequence"/>
</dbReference>
<proteinExistence type="inferred from homology"/>
<sequence length="327" mass="36891">MDLRQIRYFVAVARERNFTRAAEYLHIAQPPLSRQIQLLEEEVGVPLLIRNTRPVRMTDAGRLFYEQAIQILGRVEQMQVAARHVGLRQRSVLSIGFVASVLYAGLPTLMRKLRHSAPELDIQVVELMSLQQVEALKEGRIDIGFGRIRHTDPNVASIVLREERLAAVVPIGSPMASESTPLSIEQLAGEKLIVYPNQPRPSFADQVLNVFHGHRVQPGEVLEVREIQTALGLVAAEFGVCVIPSSARQIRQDVHYRLIDSDDATSPIIFNHRVNDNSKYIDIVKQLVAEMYAEPQRWLDTLPAQASPAPATDAKRRTRTRTPRIKR</sequence>
<dbReference type="FunFam" id="1.10.10.10:FF:000001">
    <property type="entry name" value="LysR family transcriptional regulator"/>
    <property type="match status" value="1"/>
</dbReference>
<comment type="similarity">
    <text evidence="1">Belongs to the LysR transcriptional regulatory family.</text>
</comment>
<keyword evidence="2" id="KW-0805">Transcription regulation</keyword>
<dbReference type="EMBL" id="RBZU01000004">
    <property type="protein sequence ID" value="RKP55999.1"/>
    <property type="molecule type" value="Genomic_DNA"/>
</dbReference>
<keyword evidence="4" id="KW-0804">Transcription</keyword>
<dbReference type="InterPro" id="IPR000847">
    <property type="entry name" value="LysR_HTH_N"/>
</dbReference>
<dbReference type="OrthoDB" id="8807047at2"/>
<dbReference type="Pfam" id="PF03466">
    <property type="entry name" value="LysR_substrate"/>
    <property type="match status" value="1"/>
</dbReference>
<dbReference type="PANTHER" id="PTHR30346:SF17">
    <property type="entry name" value="LYSR FAMILY TRANSCRIPTIONAL REGULATOR"/>
    <property type="match status" value="1"/>
</dbReference>
<organism evidence="7 8">
    <name type="scientific">Pararobbsia silviterrae</name>
    <dbReference type="NCBI Taxonomy" id="1792498"/>
    <lineage>
        <taxon>Bacteria</taxon>
        <taxon>Pseudomonadati</taxon>
        <taxon>Pseudomonadota</taxon>
        <taxon>Betaproteobacteria</taxon>
        <taxon>Burkholderiales</taxon>
        <taxon>Burkholderiaceae</taxon>
        <taxon>Pararobbsia</taxon>
    </lineage>
</organism>
<gene>
    <name evidence="7" type="ORF">D7S86_12510</name>
</gene>
<accession>A0A494Y176</accession>
<evidence type="ECO:0000313" key="8">
    <source>
        <dbReference type="Proteomes" id="UP000270342"/>
    </source>
</evidence>